<dbReference type="AlphaFoldDB" id="A0A6B3NI74"/>
<evidence type="ECO:0000313" key="5">
    <source>
        <dbReference type="Proteomes" id="UP000480410"/>
    </source>
</evidence>
<keyword evidence="1" id="KW-1133">Transmembrane helix</keyword>
<dbReference type="Proteomes" id="UP000480410">
    <property type="component" value="Unassembled WGS sequence"/>
</dbReference>
<feature type="transmembrane region" description="Helical" evidence="1">
    <location>
        <begin position="160"/>
        <end position="180"/>
    </location>
</feature>
<evidence type="ECO:0000256" key="1">
    <source>
        <dbReference type="SAM" id="Phobius"/>
    </source>
</evidence>
<accession>A0A6B3NI74</accession>
<dbReference type="Pfam" id="PF04982">
    <property type="entry name" value="TM_HPP"/>
    <property type="match status" value="1"/>
</dbReference>
<feature type="transmembrane region" description="Helical" evidence="1">
    <location>
        <begin position="45"/>
        <end position="63"/>
    </location>
</feature>
<keyword evidence="6" id="KW-1185">Reference proteome</keyword>
<comment type="caution">
    <text evidence="4">The sequence shown here is derived from an EMBL/GenBank/DDBJ whole genome shotgun (WGS) entry which is preliminary data.</text>
</comment>
<evidence type="ECO:0000259" key="2">
    <source>
        <dbReference type="Pfam" id="PF04982"/>
    </source>
</evidence>
<name>A0A6B3NI74_9PSED</name>
<sequence length="192" mass="20074">MCSNGTYSGDRNTDRSVYYWGITVIKFIEKMAGGNPLPSRPAARLVWNGLIGGLLGIGVIAILTQSFGLPFMMAPLGATCVLLFAVPDAPLAQPRNVIGGHLVSSFVGIVVVKYLGVSPLCMGVAVGVAIALMQLTRTLHAPAGADPLVVILAGGASWDFLLVPVLASSVVLVLIALVLNNASSTSQWPKYW</sequence>
<gene>
    <name evidence="3" type="ORF">G3435_11925</name>
    <name evidence="4" type="ORF">G3436_02380</name>
</gene>
<feature type="transmembrane region" description="Helical" evidence="1">
    <location>
        <begin position="106"/>
        <end position="132"/>
    </location>
</feature>
<organism evidence="4 6">
    <name type="scientific">Pseudomonas brassicae</name>
    <dbReference type="NCBI Taxonomy" id="2708063"/>
    <lineage>
        <taxon>Bacteria</taxon>
        <taxon>Pseudomonadati</taxon>
        <taxon>Pseudomonadota</taxon>
        <taxon>Gammaproteobacteria</taxon>
        <taxon>Pseudomonadales</taxon>
        <taxon>Pseudomonadaceae</taxon>
        <taxon>Pseudomonas</taxon>
    </lineage>
</organism>
<dbReference type="PANTHER" id="PTHR33741:SF5">
    <property type="entry name" value="TRANSMEMBRANE PROTEIN DDB_G0269096-RELATED"/>
    <property type="match status" value="1"/>
</dbReference>
<protein>
    <submittedName>
        <fullName evidence="4">HPP family protein</fullName>
    </submittedName>
</protein>
<keyword evidence="1" id="KW-0812">Transmembrane</keyword>
<dbReference type="InterPro" id="IPR007065">
    <property type="entry name" value="HPP"/>
</dbReference>
<dbReference type="PANTHER" id="PTHR33741">
    <property type="entry name" value="TRANSMEMBRANE PROTEIN DDB_G0269096-RELATED"/>
    <property type="match status" value="1"/>
</dbReference>
<feature type="transmembrane region" description="Helical" evidence="1">
    <location>
        <begin position="69"/>
        <end position="86"/>
    </location>
</feature>
<dbReference type="EMBL" id="JAAHBV010000242">
    <property type="protein sequence ID" value="NER60508.1"/>
    <property type="molecule type" value="Genomic_DNA"/>
</dbReference>
<reference evidence="5 6" key="1">
    <citation type="submission" date="2020-02" db="EMBL/GenBank/DDBJ databases">
        <title>Broccoli isolated Pseudomonas sp.</title>
        <authorList>
            <person name="Fujikawa T."/>
            <person name="Sawada H."/>
        </authorList>
    </citation>
    <scope>NUCLEOTIDE SEQUENCE [LARGE SCALE GENOMIC DNA]</scope>
    <source>
        <strain evidence="4 6">MAFF212427</strain>
        <strain evidence="3 5">MAFF212428</strain>
    </source>
</reference>
<evidence type="ECO:0000313" key="6">
    <source>
        <dbReference type="Proteomes" id="UP000482634"/>
    </source>
</evidence>
<dbReference type="Proteomes" id="UP000482634">
    <property type="component" value="Unassembled WGS sequence"/>
</dbReference>
<evidence type="ECO:0000313" key="4">
    <source>
        <dbReference type="EMBL" id="NER62955.1"/>
    </source>
</evidence>
<evidence type="ECO:0000313" key="3">
    <source>
        <dbReference type="EMBL" id="NER60508.1"/>
    </source>
</evidence>
<dbReference type="InterPro" id="IPR058581">
    <property type="entry name" value="TM_HPP"/>
</dbReference>
<keyword evidence="1" id="KW-0472">Membrane</keyword>
<feature type="domain" description="HPP transmembrane region" evidence="2">
    <location>
        <begin position="42"/>
        <end position="189"/>
    </location>
</feature>
<accession>A0A6M0CSF2</accession>
<proteinExistence type="predicted"/>
<dbReference type="EMBL" id="JAAHBU010000025">
    <property type="protein sequence ID" value="NER62955.1"/>
    <property type="molecule type" value="Genomic_DNA"/>
</dbReference>